<name>A0ABV4EU30_BRAEL</name>
<protein>
    <recommendedName>
        <fullName evidence="3">DUF3551 domain-containing protein</fullName>
    </recommendedName>
</protein>
<evidence type="ECO:0000313" key="2">
    <source>
        <dbReference type="Proteomes" id="UP001565471"/>
    </source>
</evidence>
<evidence type="ECO:0000313" key="1">
    <source>
        <dbReference type="EMBL" id="MEY9314653.1"/>
    </source>
</evidence>
<sequence>MRYLQFIIAIVVSALASLGLYSTADARNRAEYVLPAIQDTYCLQGRAWGYPGTCQFSTYGQCMATASGTGGYCHLNPVYAFEQHRRQPR</sequence>
<dbReference type="RefSeq" id="WP_075968339.1">
    <property type="nucleotide sequence ID" value="NZ_CP126026.1"/>
</dbReference>
<gene>
    <name evidence="1" type="ORF">ABIF29_001452</name>
</gene>
<evidence type="ECO:0008006" key="3">
    <source>
        <dbReference type="Google" id="ProtNLM"/>
    </source>
</evidence>
<comment type="caution">
    <text evidence="1">The sequence shown here is derived from an EMBL/GenBank/DDBJ whole genome shotgun (WGS) entry which is preliminary data.</text>
</comment>
<dbReference type="EMBL" id="JBGBZA010000002">
    <property type="protein sequence ID" value="MEY9314653.1"/>
    <property type="molecule type" value="Genomic_DNA"/>
</dbReference>
<proteinExistence type="predicted"/>
<dbReference type="Proteomes" id="UP001565471">
    <property type="component" value="Unassembled WGS sequence"/>
</dbReference>
<accession>A0ABV4EU30</accession>
<dbReference type="InterPro" id="IPR021937">
    <property type="entry name" value="DUF3551"/>
</dbReference>
<dbReference type="Pfam" id="PF12071">
    <property type="entry name" value="DUF3551"/>
    <property type="match status" value="1"/>
</dbReference>
<keyword evidence="2" id="KW-1185">Reference proteome</keyword>
<reference evidence="1 2" key="1">
    <citation type="submission" date="2024-07" db="EMBL/GenBank/DDBJ databases">
        <title>Genomic Encyclopedia of Type Strains, Phase V (KMG-V): Genome sequencing to study the core and pangenomes of soil and plant-associated prokaryotes.</title>
        <authorList>
            <person name="Whitman W."/>
        </authorList>
    </citation>
    <scope>NUCLEOTIDE SEQUENCE [LARGE SCALE GENOMIC DNA]</scope>
    <source>
        <strain evidence="1 2">USDA 415</strain>
    </source>
</reference>
<organism evidence="1 2">
    <name type="scientific">Bradyrhizobium elkanii</name>
    <dbReference type="NCBI Taxonomy" id="29448"/>
    <lineage>
        <taxon>Bacteria</taxon>
        <taxon>Pseudomonadati</taxon>
        <taxon>Pseudomonadota</taxon>
        <taxon>Alphaproteobacteria</taxon>
        <taxon>Hyphomicrobiales</taxon>
        <taxon>Nitrobacteraceae</taxon>
        <taxon>Bradyrhizobium</taxon>
    </lineage>
</organism>